<comment type="catalytic activity">
    <reaction evidence="14 15 17">
        <text>guanosine(37) in tRNA + S-adenosyl-L-methionine = N(1)-methylguanosine(37) in tRNA + S-adenosyl-L-homocysteine + H(+)</text>
        <dbReference type="Rhea" id="RHEA:36899"/>
        <dbReference type="Rhea" id="RHEA-COMP:10145"/>
        <dbReference type="Rhea" id="RHEA-COMP:10147"/>
        <dbReference type="ChEBI" id="CHEBI:15378"/>
        <dbReference type="ChEBI" id="CHEBI:57856"/>
        <dbReference type="ChEBI" id="CHEBI:59789"/>
        <dbReference type="ChEBI" id="CHEBI:73542"/>
        <dbReference type="ChEBI" id="CHEBI:74269"/>
        <dbReference type="EC" id="2.1.1.228"/>
    </reaction>
</comment>
<dbReference type="NCBIfam" id="NF000648">
    <property type="entry name" value="PRK00026.1"/>
    <property type="match status" value="1"/>
</dbReference>
<evidence type="ECO:0000256" key="7">
    <source>
        <dbReference type="ARBA" id="ARBA00022490"/>
    </source>
</evidence>
<evidence type="ECO:0000256" key="12">
    <source>
        <dbReference type="ARBA" id="ARBA00029736"/>
    </source>
</evidence>
<keyword evidence="8 15" id="KW-0489">Methyltransferase</keyword>
<evidence type="ECO:0000256" key="2">
    <source>
        <dbReference type="ARBA" id="ARBA00004496"/>
    </source>
</evidence>
<feature type="domain" description="tRNA methyltransferase TRMD/TRM10-type" evidence="18">
    <location>
        <begin position="3"/>
        <end position="213"/>
    </location>
</feature>
<evidence type="ECO:0000256" key="8">
    <source>
        <dbReference type="ARBA" id="ARBA00022603"/>
    </source>
</evidence>
<evidence type="ECO:0000256" key="15">
    <source>
        <dbReference type="HAMAP-Rule" id="MF_00605"/>
    </source>
</evidence>
<comment type="similarity">
    <text evidence="3 15 17">Belongs to the RNA methyltransferase TrmD family.</text>
</comment>
<evidence type="ECO:0000256" key="1">
    <source>
        <dbReference type="ARBA" id="ARBA00002634"/>
    </source>
</evidence>
<dbReference type="GO" id="GO:0002939">
    <property type="term" value="P:tRNA N1-guanine methylation"/>
    <property type="evidence" value="ECO:0007669"/>
    <property type="project" value="TreeGrafter"/>
</dbReference>
<dbReference type="InterPro" id="IPR029026">
    <property type="entry name" value="tRNA_m1G_MTases_N"/>
</dbReference>
<keyword evidence="10 15" id="KW-0949">S-adenosyl-L-methionine</keyword>
<proteinExistence type="inferred from homology"/>
<dbReference type="NCBIfam" id="TIGR00088">
    <property type="entry name" value="trmD"/>
    <property type="match status" value="1"/>
</dbReference>
<evidence type="ECO:0000256" key="10">
    <source>
        <dbReference type="ARBA" id="ARBA00022691"/>
    </source>
</evidence>
<evidence type="ECO:0000256" key="11">
    <source>
        <dbReference type="ARBA" id="ARBA00022694"/>
    </source>
</evidence>
<dbReference type="EMBL" id="PCTL01000033">
    <property type="protein sequence ID" value="PIP73014.1"/>
    <property type="molecule type" value="Genomic_DNA"/>
</dbReference>
<keyword evidence="9 15" id="KW-0808">Transferase</keyword>
<dbReference type="SUPFAM" id="SSF75217">
    <property type="entry name" value="alpha/beta knot"/>
    <property type="match status" value="1"/>
</dbReference>
<evidence type="ECO:0000256" key="9">
    <source>
        <dbReference type="ARBA" id="ARBA00022679"/>
    </source>
</evidence>
<gene>
    <name evidence="15" type="primary">trmD</name>
    <name evidence="19" type="ORF">COW88_03365</name>
</gene>
<dbReference type="FunFam" id="3.40.1280.10:FF:000001">
    <property type="entry name" value="tRNA (guanine-N(1)-)-methyltransferase"/>
    <property type="match status" value="1"/>
</dbReference>
<dbReference type="Gene3D" id="1.10.1270.20">
    <property type="entry name" value="tRNA(m1g37)methyltransferase, domain 2"/>
    <property type="match status" value="1"/>
</dbReference>
<protein>
    <recommendedName>
        <fullName evidence="6 15">tRNA (guanine-N(1)-)-methyltransferase</fullName>
        <ecNumber evidence="5 15">2.1.1.228</ecNumber>
    </recommendedName>
    <alternativeName>
        <fullName evidence="12 15">M1G-methyltransferase</fullName>
    </alternativeName>
    <alternativeName>
        <fullName evidence="13 15">tRNA [GM37] methyltransferase</fullName>
    </alternativeName>
</protein>
<name>A0A2H0CSY5_9BACT</name>
<sequence length="214" mass="24210">MITFHVITLFSEVIRSYADESILKRAQKNKNIAVKIYNPRDFARDKHKKVDDTPYGGGPGMVMKAEPIVKAVEKAVGRKKHGMVKIIFLSPHGKQFTNHTASVFTKKYTDVVLIAGRYEGVDARVKKILRAEEWSVGPYILSGGELPALIILDAMSRQIPGVLGTHESLEEKRIAGRDVYTRPEVFEYKGKKYHVPKILLSGHHKRIDAFRTKK</sequence>
<keyword evidence="7 15" id="KW-0963">Cytoplasm</keyword>
<evidence type="ECO:0000256" key="3">
    <source>
        <dbReference type="ARBA" id="ARBA00007630"/>
    </source>
</evidence>
<accession>A0A2H0CSY5</accession>
<dbReference type="Gene3D" id="3.40.1280.10">
    <property type="match status" value="1"/>
</dbReference>
<dbReference type="EC" id="2.1.1.228" evidence="5 15"/>
<reference evidence="19 20" key="1">
    <citation type="submission" date="2017-09" db="EMBL/GenBank/DDBJ databases">
        <title>Depth-based differentiation of microbial function through sediment-hosted aquifers and enrichment of novel symbionts in the deep terrestrial subsurface.</title>
        <authorList>
            <person name="Probst A.J."/>
            <person name="Ladd B."/>
            <person name="Jarett J.K."/>
            <person name="Geller-Mcgrath D.E."/>
            <person name="Sieber C.M."/>
            <person name="Emerson J.B."/>
            <person name="Anantharaman K."/>
            <person name="Thomas B.C."/>
            <person name="Malmstrom R."/>
            <person name="Stieglmeier M."/>
            <person name="Klingl A."/>
            <person name="Woyke T."/>
            <person name="Ryan C.M."/>
            <person name="Banfield J.F."/>
        </authorList>
    </citation>
    <scope>NUCLEOTIDE SEQUENCE [LARGE SCALE GENOMIC DNA]</scope>
    <source>
        <strain evidence="19">CG22_combo_CG10-13_8_21_14_all_47_15</strain>
    </source>
</reference>
<dbReference type="InterPro" id="IPR002649">
    <property type="entry name" value="tRNA_m1G_MeTrfase_TrmD"/>
</dbReference>
<comment type="caution">
    <text evidence="15">Lacks conserved residue(s) required for the propagation of feature annotation.</text>
</comment>
<comment type="subcellular location">
    <subcellularLocation>
        <location evidence="2 15 17">Cytoplasm</location>
    </subcellularLocation>
</comment>
<evidence type="ECO:0000256" key="4">
    <source>
        <dbReference type="ARBA" id="ARBA00011738"/>
    </source>
</evidence>
<evidence type="ECO:0000256" key="17">
    <source>
        <dbReference type="RuleBase" id="RU003464"/>
    </source>
</evidence>
<organism evidence="19 20">
    <name type="scientific">Candidatus Lloydbacteria bacterium CG22_combo_CG10-13_8_21_14_all_47_15</name>
    <dbReference type="NCBI Taxonomy" id="1974635"/>
    <lineage>
        <taxon>Bacteria</taxon>
        <taxon>Candidatus Lloydiibacteriota</taxon>
    </lineage>
</organism>
<dbReference type="Pfam" id="PF01746">
    <property type="entry name" value="tRNA_m1G_MT"/>
    <property type="match status" value="1"/>
</dbReference>
<comment type="function">
    <text evidence="1 15 17">Specifically methylates guanosine-37 in various tRNAs.</text>
</comment>
<feature type="binding site" evidence="15 16">
    <location>
        <position position="116"/>
    </location>
    <ligand>
        <name>S-adenosyl-L-methionine</name>
        <dbReference type="ChEBI" id="CHEBI:59789"/>
    </ligand>
</feature>
<evidence type="ECO:0000259" key="18">
    <source>
        <dbReference type="Pfam" id="PF01746"/>
    </source>
</evidence>
<dbReference type="AlphaFoldDB" id="A0A2H0CSY5"/>
<evidence type="ECO:0000256" key="16">
    <source>
        <dbReference type="PIRSR" id="PIRSR000386-1"/>
    </source>
</evidence>
<dbReference type="PIRSF" id="PIRSF000386">
    <property type="entry name" value="tRNA_mtase"/>
    <property type="match status" value="1"/>
</dbReference>
<dbReference type="InterPro" id="IPR016009">
    <property type="entry name" value="tRNA_MeTrfase_TRMD/TRM10"/>
</dbReference>
<dbReference type="PANTHER" id="PTHR46417:SF1">
    <property type="entry name" value="TRNA (GUANINE-N(1)-)-METHYLTRANSFERASE"/>
    <property type="match status" value="1"/>
</dbReference>
<dbReference type="InterPro" id="IPR029028">
    <property type="entry name" value="Alpha/beta_knot_MTases"/>
</dbReference>
<evidence type="ECO:0000313" key="19">
    <source>
        <dbReference type="EMBL" id="PIP73014.1"/>
    </source>
</evidence>
<dbReference type="PANTHER" id="PTHR46417">
    <property type="entry name" value="TRNA (GUANINE-N(1)-)-METHYLTRANSFERASE"/>
    <property type="match status" value="1"/>
</dbReference>
<comment type="subunit">
    <text evidence="4 15 17">Homodimer.</text>
</comment>
<dbReference type="HAMAP" id="MF_00605">
    <property type="entry name" value="TrmD"/>
    <property type="match status" value="1"/>
</dbReference>
<evidence type="ECO:0000256" key="13">
    <source>
        <dbReference type="ARBA" id="ARBA00033392"/>
    </source>
</evidence>
<keyword evidence="11 15" id="KW-0819">tRNA processing</keyword>
<dbReference type="InterPro" id="IPR023148">
    <property type="entry name" value="tRNA_m1G_MeTrfase_C_sf"/>
</dbReference>
<dbReference type="GO" id="GO:0052906">
    <property type="term" value="F:tRNA (guanine(37)-N1)-methyltransferase activity"/>
    <property type="evidence" value="ECO:0007669"/>
    <property type="project" value="UniProtKB-UniRule"/>
</dbReference>
<dbReference type="Proteomes" id="UP000230638">
    <property type="component" value="Unassembled WGS sequence"/>
</dbReference>
<evidence type="ECO:0000256" key="5">
    <source>
        <dbReference type="ARBA" id="ARBA00012807"/>
    </source>
</evidence>
<evidence type="ECO:0000256" key="6">
    <source>
        <dbReference type="ARBA" id="ARBA00014679"/>
    </source>
</evidence>
<evidence type="ECO:0000313" key="20">
    <source>
        <dbReference type="Proteomes" id="UP000230638"/>
    </source>
</evidence>
<evidence type="ECO:0000256" key="14">
    <source>
        <dbReference type="ARBA" id="ARBA00047783"/>
    </source>
</evidence>
<dbReference type="GO" id="GO:0005829">
    <property type="term" value="C:cytosol"/>
    <property type="evidence" value="ECO:0007669"/>
    <property type="project" value="TreeGrafter"/>
</dbReference>
<comment type="caution">
    <text evidence="19">The sequence shown here is derived from an EMBL/GenBank/DDBJ whole genome shotgun (WGS) entry which is preliminary data.</text>
</comment>